<sequence>MLVGVGVQRTQMYSGGNAEVIFQRIMLVRPGKPAVTVFEAPYSSEISIRACFDEKDAKQRLDACSDEYTLQSDLKVEPGEQSGLPNLSLSVLSNRFPRGVSRNADSLAMPALTQDDLIDETDAACTYRRTLAFDAAAGAYKPSAPLPACSEYTVP</sequence>
<reference evidence="1 2" key="1">
    <citation type="journal article" date="2015" name="G3 (Bethesda)">
        <title>Insights into Ongoing Evolution of the Hexachlorocyclohexane Catabolic Pathway from Comparative Genomics of Ten Sphingomonadaceae Strains.</title>
        <authorList>
            <person name="Pearce S.L."/>
            <person name="Oakeshott J.G."/>
            <person name="Pandey G."/>
        </authorList>
    </citation>
    <scope>NUCLEOTIDE SEQUENCE [LARGE SCALE GENOMIC DNA]</scope>
    <source>
        <strain evidence="1 2">LL02</strain>
    </source>
</reference>
<dbReference type="Proteomes" id="UP000052268">
    <property type="component" value="Unassembled WGS sequence"/>
</dbReference>
<proteinExistence type="predicted"/>
<gene>
    <name evidence="1" type="ORF">V474_14030</name>
</gene>
<comment type="caution">
    <text evidence="1">The sequence shown here is derived from an EMBL/GenBank/DDBJ whole genome shotgun (WGS) entry which is preliminary data.</text>
</comment>
<organism evidence="1 2">
    <name type="scientific">Novosphingobium barchaimii LL02</name>
    <dbReference type="NCBI Taxonomy" id="1114963"/>
    <lineage>
        <taxon>Bacteria</taxon>
        <taxon>Pseudomonadati</taxon>
        <taxon>Pseudomonadota</taxon>
        <taxon>Alphaproteobacteria</taxon>
        <taxon>Sphingomonadales</taxon>
        <taxon>Sphingomonadaceae</taxon>
        <taxon>Novosphingobium</taxon>
    </lineage>
</organism>
<evidence type="ECO:0000313" key="1">
    <source>
        <dbReference type="EMBL" id="KMS56102.1"/>
    </source>
</evidence>
<dbReference type="AlphaFoldDB" id="A0A0J7XX08"/>
<dbReference type="EMBL" id="JACU01000004">
    <property type="protein sequence ID" value="KMS56102.1"/>
    <property type="molecule type" value="Genomic_DNA"/>
</dbReference>
<name>A0A0J7XX08_9SPHN</name>
<dbReference type="PATRIC" id="fig|1114963.3.peg.1617"/>
<evidence type="ECO:0000313" key="2">
    <source>
        <dbReference type="Proteomes" id="UP000052268"/>
    </source>
</evidence>
<accession>A0A0J7XX08</accession>
<protein>
    <submittedName>
        <fullName evidence="1">Uncharacterized protein</fullName>
    </submittedName>
</protein>
<keyword evidence="2" id="KW-1185">Reference proteome</keyword>